<organism evidence="1 2">
    <name type="scientific">Glossina brevipalpis</name>
    <dbReference type="NCBI Taxonomy" id="37001"/>
    <lineage>
        <taxon>Eukaryota</taxon>
        <taxon>Metazoa</taxon>
        <taxon>Ecdysozoa</taxon>
        <taxon>Arthropoda</taxon>
        <taxon>Hexapoda</taxon>
        <taxon>Insecta</taxon>
        <taxon>Pterygota</taxon>
        <taxon>Neoptera</taxon>
        <taxon>Endopterygota</taxon>
        <taxon>Diptera</taxon>
        <taxon>Brachycera</taxon>
        <taxon>Muscomorpha</taxon>
        <taxon>Hippoboscoidea</taxon>
        <taxon>Glossinidae</taxon>
        <taxon>Glossina</taxon>
    </lineage>
</organism>
<sequence length="168" mass="19300">MIHALADTSYLKYDTTVKRDKYFKAKIVYNQQVLSISSKCWLLITTVIPLPLVSFYCPAFAFFGGSQIFILGDLDDNAWNLKGLDRRPASIHKGLDTTLLSKPQPSLLWHKIGEIPKGKLLYSNVFYLRIAFYHGWNHVHFHGALPILRKSLNGYDVDNVVNMEEREQ</sequence>
<reference evidence="2" key="1">
    <citation type="submission" date="2014-03" db="EMBL/GenBank/DDBJ databases">
        <authorList>
            <person name="Aksoy S."/>
            <person name="Warren W."/>
            <person name="Wilson R.K."/>
        </authorList>
    </citation>
    <scope>NUCLEOTIDE SEQUENCE [LARGE SCALE GENOMIC DNA]</scope>
    <source>
        <strain evidence="2">IAEA</strain>
    </source>
</reference>
<accession>A0A1A9WEG8</accession>
<dbReference type="Proteomes" id="UP000091820">
    <property type="component" value="Unassembled WGS sequence"/>
</dbReference>
<dbReference type="VEuPathDB" id="VectorBase:GBRI016654"/>
<name>A0A1A9WEG8_9MUSC</name>
<evidence type="ECO:0000313" key="1">
    <source>
        <dbReference type="EnsemblMetazoa" id="GBRI016654-PA"/>
    </source>
</evidence>
<keyword evidence="2" id="KW-1185">Reference proteome</keyword>
<dbReference type="STRING" id="37001.A0A1A9WEG8"/>
<reference evidence="1" key="2">
    <citation type="submission" date="2020-05" db="UniProtKB">
        <authorList>
            <consortium name="EnsemblMetazoa"/>
        </authorList>
    </citation>
    <scope>IDENTIFICATION</scope>
    <source>
        <strain evidence="1">IAEA</strain>
    </source>
</reference>
<dbReference type="EnsemblMetazoa" id="GBRI016654-RA">
    <property type="protein sequence ID" value="GBRI016654-PA"/>
    <property type="gene ID" value="GBRI016654"/>
</dbReference>
<dbReference type="AlphaFoldDB" id="A0A1A9WEG8"/>
<proteinExistence type="predicted"/>
<protein>
    <submittedName>
        <fullName evidence="1">Uncharacterized protein</fullName>
    </submittedName>
</protein>
<evidence type="ECO:0000313" key="2">
    <source>
        <dbReference type="Proteomes" id="UP000091820"/>
    </source>
</evidence>